<keyword evidence="15" id="KW-0753">Steroid metabolism</keyword>
<dbReference type="InterPro" id="IPR004276">
    <property type="entry name" value="GlycoTrans_28_N"/>
</dbReference>
<evidence type="ECO:0000256" key="3">
    <source>
        <dbReference type="ARBA" id="ARBA00006962"/>
    </source>
</evidence>
<comment type="catalytic activity">
    <reaction evidence="17">
        <text>ergosterol + UDP-alpha-D-glucose = ergosteryl 3-beta-D-glucoside + UDP + H(+)</text>
        <dbReference type="Rhea" id="RHEA:61836"/>
        <dbReference type="ChEBI" id="CHEBI:15378"/>
        <dbReference type="ChEBI" id="CHEBI:16933"/>
        <dbReference type="ChEBI" id="CHEBI:52973"/>
        <dbReference type="ChEBI" id="CHEBI:58223"/>
        <dbReference type="ChEBI" id="CHEBI:58885"/>
    </reaction>
    <physiologicalReaction direction="left-to-right" evidence="17">
        <dbReference type="Rhea" id="RHEA:61837"/>
    </physiologicalReaction>
</comment>
<dbReference type="Proteomes" id="UP000292447">
    <property type="component" value="Chromosome V"/>
</dbReference>
<evidence type="ECO:0000256" key="6">
    <source>
        <dbReference type="ARBA" id="ARBA00022490"/>
    </source>
</evidence>
<feature type="region of interest" description="Disordered" evidence="19">
    <location>
        <begin position="154"/>
        <end position="183"/>
    </location>
</feature>
<dbReference type="EC" id="2.4.1.173" evidence="4"/>
<dbReference type="Gene3D" id="3.40.50.2000">
    <property type="entry name" value="Glycogen Phosphorylase B"/>
    <property type="match status" value="2"/>
</dbReference>
<evidence type="ECO:0000313" key="22">
    <source>
        <dbReference type="EMBL" id="QBM90047.1"/>
    </source>
</evidence>
<evidence type="ECO:0000256" key="19">
    <source>
        <dbReference type="SAM" id="MobiDB-lite"/>
    </source>
</evidence>
<dbReference type="GO" id="GO:0005737">
    <property type="term" value="C:cytoplasm"/>
    <property type="evidence" value="ECO:0007669"/>
    <property type="project" value="UniProtKB-SubCell"/>
</dbReference>
<keyword evidence="10" id="KW-0752">Steroid biosynthesis</keyword>
<evidence type="ECO:0000259" key="21">
    <source>
        <dbReference type="SMART" id="SM00568"/>
    </source>
</evidence>
<evidence type="ECO:0000256" key="11">
    <source>
        <dbReference type="ARBA" id="ARBA00023011"/>
    </source>
</evidence>
<dbReference type="GO" id="GO:0016906">
    <property type="term" value="F:sterol 3-beta-glucosyltransferase activity"/>
    <property type="evidence" value="ECO:0007669"/>
    <property type="project" value="UniProtKB-EC"/>
</dbReference>
<dbReference type="STRING" id="2163413.A0A4P6XR61"/>
<evidence type="ECO:0000256" key="10">
    <source>
        <dbReference type="ARBA" id="ARBA00022955"/>
    </source>
</evidence>
<dbReference type="FunFam" id="3.40.50.2000:FF:000029">
    <property type="entry name" value="Sterol 3-beta-glucosyltransferase"/>
    <property type="match status" value="1"/>
</dbReference>
<dbReference type="InterPro" id="IPR002213">
    <property type="entry name" value="UDP_glucos_trans"/>
</dbReference>
<dbReference type="Pfam" id="PF03033">
    <property type="entry name" value="Glyco_transf_28"/>
    <property type="match status" value="1"/>
</dbReference>
<feature type="domain" description="PH" evidence="20">
    <location>
        <begin position="373"/>
        <end position="518"/>
    </location>
</feature>
<evidence type="ECO:0000259" key="20">
    <source>
        <dbReference type="SMART" id="SM00233"/>
    </source>
</evidence>
<keyword evidence="8" id="KW-0328">Glycosyltransferase</keyword>
<feature type="region of interest" description="Disordered" evidence="19">
    <location>
        <begin position="1"/>
        <end position="37"/>
    </location>
</feature>
<evidence type="ECO:0000256" key="9">
    <source>
        <dbReference type="ARBA" id="ARBA00022679"/>
    </source>
</evidence>
<evidence type="ECO:0000256" key="12">
    <source>
        <dbReference type="ARBA" id="ARBA00023098"/>
    </source>
</evidence>
<protein>
    <recommendedName>
        <fullName evidence="5">Sterol 3-beta-glucosyltransferase</fullName>
        <ecNumber evidence="4">2.4.1.173</ecNumber>
    </recommendedName>
    <alternativeName>
        <fullName evidence="16">Autophagy-related protein 26</fullName>
    </alternativeName>
</protein>
<dbReference type="InterPro" id="IPR004182">
    <property type="entry name" value="GRAM"/>
</dbReference>
<sequence length="1589" mass="178271">MSTAGPQLPAVPKSGENRPQSVYTEAEPAHVQVPESSDWHDQIKSASRLLAMAMDRLGLEERHENLSKASPFYKKVSLAVFPPFKASLNYIHAQTEPGHAETTGNAEVHEEEDVALLVSDHQGLTSILSMLATALACAGATSLKAIGSILHDRYRDEDEGGSDSEGKQKGPESNSGEKAPVLQPHHSLHEEITQGKEPLLRPTSRLNGIRPLAGLGAPGGSLRKSLVPASLTGGTTDELRLMYLSEIMAKALRNGDYRPPPENLRSPWENSVMANHHVQSSGDHALITYETADDGLSGESPEKTEILKYHIALKLKETFAFEDDNYLYDHFDVWLVKDVLLQGHMYITRDAVCFYSLLPGKFSVKELNDPELTVHSGALGHKLAHYGDAFFLSVYTNRFWAVLKPTTLSIYTSPTKLYFPVRTIDLHTAISCEILEPTGANLQSAQNSPNMGTPTEPSMLQINSELASIALDDAHEENVQAGVWFRVTCTDKQYRFHTSSIYLARHWYNSISKAIFALRNTNAQREVIMRLPIEDIVDYKKNFVLSDAETAELQAVPSPQDDEAPISFSIKFNLPQSTEDSKVQKLKQKTKKIGDAHSLHDSAHFVAFQKGADLSRTFERALEENVLDSAEKNHKLKKRAKKFFRDDRTDSGSLHSKTAYRVVTTVQPEYLSSLSVIDKIVEVNAKILQARVKMEEQANETVDRGNEAEKKFSYVPNFKGMKDRLMPKTSPIAGLANLGDGLLDVFRQEDESLAPLQDFEIPDFDYHLQLPKPFSLQMLKNLDIQMVRKRRSFDDIAGQYGNLLEVIKEKRAKDKAFARQPIAEETEYDVAHDGSESRLEGRMGSPISETRGKLRSLKRLLRTVSTIGGVWSARPEHFDLVIGHDKYFIRSKREKVRALNRFRKHFSLGPDSHLVSTYFAHLKRTMPVYGRLYIGKDQVCFRSMIPGVSTKMVLPLRDIQSCKKQARLYHYAGLLLKIRGLEDLLLAFGSKDSRDDCQKMILKLLRKEDHFNPDSEFIQDNQLDSSMDIDETERQNKRSDELANLRIHAARLRLLEDKVSYATGIEMPLILEDNPFTTIEVKLAKCYRITLLTIGSRGDVQPYIALGKALVKEGHEVTIATHAEFEDWIRKHGIDFREVAGNPAELMLLMVTHGSISVGFLKEASTKFRGWIGELLESSWKACQGAELLIESPSAMAGLHIAEALNIPYMRAFTMPWTRTRAYPHAFLVPDQNRGGSYNFLTHVMFENVFWKGISGQVNKWRQETLGLPRTSLVKMQQSRVPFLYNVSPALFPPSVDFPDWVKVTGYWFLNEGSDEYEPPKELVDFLEEAKQNGEKVVYIGFGSIVVSDAKALTKTIVEAVLDSGVKCILNKGWSDKLSKSKDDIEVELPSQVYDSGMIPHDWLFTKIDAAVHHGGSGTTGATLRAGLPTIIKPFFGDQFFFASRVEDLGVGIALKNLNKKSFTKALKSITSQEKYAVKATEIAKAMSHERGVLSAVEAIYTELAYSRSLILVIRHNTEQKKSNDDKSGVQTPVIGEEDFDMINGMEDDEANEEQVREEHKGESKAKKDKADQKRVDGDIEDIKNQIGI</sequence>
<dbReference type="SMART" id="SM00233">
    <property type="entry name" value="PH"/>
    <property type="match status" value="1"/>
</dbReference>
<evidence type="ECO:0000256" key="4">
    <source>
        <dbReference type="ARBA" id="ARBA00012650"/>
    </source>
</evidence>
<comment type="catalytic activity">
    <reaction evidence="18">
        <text>a sterol + UDP-alpha-D-glucose = a sterol 3-beta-D-glucoside + UDP + H(+)</text>
        <dbReference type="Rhea" id="RHEA:22724"/>
        <dbReference type="ChEBI" id="CHEBI:15378"/>
        <dbReference type="ChEBI" id="CHEBI:15889"/>
        <dbReference type="ChEBI" id="CHEBI:37424"/>
        <dbReference type="ChEBI" id="CHEBI:58223"/>
        <dbReference type="ChEBI" id="CHEBI:58885"/>
        <dbReference type="EC" id="2.4.1.173"/>
    </reaction>
    <physiologicalReaction direction="left-to-right" evidence="18">
        <dbReference type="Rhea" id="RHEA:22725"/>
    </physiologicalReaction>
</comment>
<dbReference type="SMART" id="SM00568">
    <property type="entry name" value="GRAM"/>
    <property type="match status" value="2"/>
</dbReference>
<gene>
    <name evidence="22" type="primary">MPUL0E02860</name>
    <name evidence="22" type="ORF">METSCH_E02860</name>
</gene>
<proteinExistence type="inferred from homology"/>
<dbReference type="InterPro" id="IPR048065">
    <property type="entry name" value="ATG26_PH_GRAM2"/>
</dbReference>
<accession>A0A4P6XR61</accession>
<dbReference type="InterPro" id="IPR050426">
    <property type="entry name" value="Glycosyltransferase_28"/>
</dbReference>
<keyword evidence="7" id="KW-0444">Lipid biosynthesis</keyword>
<keyword evidence="9 22" id="KW-0808">Transferase</keyword>
<evidence type="ECO:0000256" key="13">
    <source>
        <dbReference type="ARBA" id="ARBA00023136"/>
    </source>
</evidence>
<comment type="subcellular location">
    <subcellularLocation>
        <location evidence="2">Cytoplasm</location>
    </subcellularLocation>
    <subcellularLocation>
        <location evidence="1">Membrane</location>
        <topology evidence="1">Peripheral membrane protein</topology>
    </subcellularLocation>
</comment>
<dbReference type="Gene3D" id="2.30.29.30">
    <property type="entry name" value="Pleckstrin-homology domain (PH domain)/Phosphotyrosine-binding domain (PTB)"/>
    <property type="match status" value="2"/>
</dbReference>
<dbReference type="CDD" id="cd03784">
    <property type="entry name" value="GT1_Gtf-like"/>
    <property type="match status" value="1"/>
</dbReference>
<comment type="similarity">
    <text evidence="3">Belongs to the glycosyltransferase 28 family.</text>
</comment>
<dbReference type="Pfam" id="PF06722">
    <property type="entry name" value="EryCIII-like_C"/>
    <property type="match status" value="1"/>
</dbReference>
<feature type="domain" description="GRAM" evidence="21">
    <location>
        <begin position="313"/>
        <end position="374"/>
    </location>
</feature>
<evidence type="ECO:0000256" key="15">
    <source>
        <dbReference type="ARBA" id="ARBA00023221"/>
    </source>
</evidence>
<evidence type="ECO:0000256" key="2">
    <source>
        <dbReference type="ARBA" id="ARBA00004496"/>
    </source>
</evidence>
<feature type="compositionally biased region" description="Acidic residues" evidence="19">
    <location>
        <begin position="1536"/>
        <end position="1553"/>
    </location>
</feature>
<evidence type="ECO:0000313" key="23">
    <source>
        <dbReference type="Proteomes" id="UP000292447"/>
    </source>
</evidence>
<dbReference type="InterPro" id="IPR010610">
    <property type="entry name" value="EryCIII-like_C"/>
</dbReference>
<dbReference type="SUPFAM" id="SSF53756">
    <property type="entry name" value="UDP-Glycosyltransferase/glycogen phosphorylase"/>
    <property type="match status" value="1"/>
</dbReference>
<dbReference type="CDD" id="cd13216">
    <property type="entry name" value="PH-GRAM2_AGT26"/>
    <property type="match status" value="1"/>
</dbReference>
<evidence type="ECO:0000256" key="5">
    <source>
        <dbReference type="ARBA" id="ARBA00017894"/>
    </source>
</evidence>
<evidence type="ECO:0000256" key="17">
    <source>
        <dbReference type="ARBA" id="ARBA00047886"/>
    </source>
</evidence>
<dbReference type="SUPFAM" id="SSF50729">
    <property type="entry name" value="PH domain-like"/>
    <property type="match status" value="1"/>
</dbReference>
<feature type="domain" description="GRAM" evidence="21">
    <location>
        <begin position="900"/>
        <end position="966"/>
    </location>
</feature>
<evidence type="ECO:0000256" key="16">
    <source>
        <dbReference type="ARBA" id="ARBA00029843"/>
    </source>
</evidence>
<dbReference type="GO" id="GO:0005975">
    <property type="term" value="P:carbohydrate metabolic process"/>
    <property type="evidence" value="ECO:0007669"/>
    <property type="project" value="InterPro"/>
</dbReference>
<evidence type="ECO:0000256" key="14">
    <source>
        <dbReference type="ARBA" id="ARBA00023166"/>
    </source>
</evidence>
<organism evidence="22 23">
    <name type="scientific">Metschnikowia aff. pulcherrima</name>
    <dbReference type="NCBI Taxonomy" id="2163413"/>
    <lineage>
        <taxon>Eukaryota</taxon>
        <taxon>Fungi</taxon>
        <taxon>Dikarya</taxon>
        <taxon>Ascomycota</taxon>
        <taxon>Saccharomycotina</taxon>
        <taxon>Pichiomycetes</taxon>
        <taxon>Metschnikowiaceae</taxon>
        <taxon>Metschnikowia</taxon>
    </lineage>
</organism>
<evidence type="ECO:0000256" key="1">
    <source>
        <dbReference type="ARBA" id="ARBA00004170"/>
    </source>
</evidence>
<dbReference type="PANTHER" id="PTHR48050:SF25">
    <property type="entry name" value="STEROL 3-BETA-GLUCOSYLTRANSFERASE"/>
    <property type="match status" value="1"/>
</dbReference>
<dbReference type="Pfam" id="PF02893">
    <property type="entry name" value="GRAM"/>
    <property type="match status" value="2"/>
</dbReference>
<keyword evidence="12" id="KW-0443">Lipid metabolism</keyword>
<keyword evidence="6" id="KW-0963">Cytoplasm</keyword>
<evidence type="ECO:0000256" key="8">
    <source>
        <dbReference type="ARBA" id="ARBA00022676"/>
    </source>
</evidence>
<feature type="region of interest" description="Disordered" evidence="19">
    <location>
        <begin position="1521"/>
        <end position="1589"/>
    </location>
</feature>
<dbReference type="GO" id="GO:0016020">
    <property type="term" value="C:membrane"/>
    <property type="evidence" value="ECO:0007669"/>
    <property type="project" value="UniProtKB-SubCell"/>
</dbReference>
<dbReference type="GO" id="GO:0016126">
    <property type="term" value="P:sterol biosynthetic process"/>
    <property type="evidence" value="ECO:0007669"/>
    <property type="project" value="UniProtKB-KW"/>
</dbReference>
<dbReference type="EMBL" id="CP034460">
    <property type="protein sequence ID" value="QBM90047.1"/>
    <property type="molecule type" value="Genomic_DNA"/>
</dbReference>
<dbReference type="PANTHER" id="PTHR48050">
    <property type="entry name" value="STEROL 3-BETA-GLUCOSYLTRANSFERASE"/>
    <property type="match status" value="1"/>
</dbReference>
<evidence type="ECO:0000256" key="7">
    <source>
        <dbReference type="ARBA" id="ARBA00022516"/>
    </source>
</evidence>
<evidence type="ECO:0000256" key="18">
    <source>
        <dbReference type="ARBA" id="ARBA00049453"/>
    </source>
</evidence>
<keyword evidence="14" id="KW-1207">Sterol metabolism</keyword>
<dbReference type="InterPro" id="IPR001849">
    <property type="entry name" value="PH_domain"/>
</dbReference>
<keyword evidence="13" id="KW-0472">Membrane</keyword>
<keyword evidence="23" id="KW-1185">Reference proteome</keyword>
<reference evidence="23" key="1">
    <citation type="submission" date="2019-03" db="EMBL/GenBank/DDBJ databases">
        <title>Snf2 controls pulcherriminic acid biosynthesis and connects pigmentation and antifungal activity of the yeast Metschnikowia pulcherrima.</title>
        <authorList>
            <person name="Gore-Lloyd D."/>
            <person name="Sumann I."/>
            <person name="Brachmann A.O."/>
            <person name="Schneeberger K."/>
            <person name="Ortiz-Merino R.A."/>
            <person name="Moreno-Beltran M."/>
            <person name="Schlaefli M."/>
            <person name="Kirner P."/>
            <person name="Santos Kron A."/>
            <person name="Wolfe K.H."/>
            <person name="Piel J."/>
            <person name="Ahrens C.H."/>
            <person name="Henk D."/>
            <person name="Freimoser F.M."/>
        </authorList>
    </citation>
    <scope>NUCLEOTIDE SEQUENCE [LARGE SCALE GENOMIC DNA]</scope>
    <source>
        <strain evidence="23">APC 1.2</strain>
    </source>
</reference>
<feature type="compositionally biased region" description="Basic and acidic residues" evidence="19">
    <location>
        <begin position="1554"/>
        <end position="1589"/>
    </location>
</feature>
<dbReference type="FunFam" id="3.40.50.2000:FF:000009">
    <property type="entry name" value="Sterol 3-beta-glucosyltransferase UGT80A2"/>
    <property type="match status" value="1"/>
</dbReference>
<dbReference type="InterPro" id="IPR011993">
    <property type="entry name" value="PH-like_dom_sf"/>
</dbReference>
<keyword evidence="11" id="KW-0756">Sterol biosynthesis</keyword>
<name>A0A4P6XR61_9ASCO</name>